<dbReference type="PANTHER" id="PTHR13173">
    <property type="entry name" value="WW DOMAIN BINDING PROTEIN 4"/>
    <property type="match status" value="1"/>
</dbReference>
<dbReference type="Pfam" id="PF00397">
    <property type="entry name" value="WW"/>
    <property type="match status" value="1"/>
</dbReference>
<dbReference type="SMART" id="SM00456">
    <property type="entry name" value="WW"/>
    <property type="match status" value="1"/>
</dbReference>
<keyword evidence="2" id="KW-0479">Metal-binding</keyword>
<dbReference type="Gene3D" id="2.20.70.10">
    <property type="match status" value="1"/>
</dbReference>
<dbReference type="InterPro" id="IPR001202">
    <property type="entry name" value="WW_dom"/>
</dbReference>
<gene>
    <name evidence="10" type="ORF">CEUTPL_LOCUS5395</name>
</gene>
<keyword evidence="11" id="KW-1185">Reference proteome</keyword>
<comment type="subcellular location">
    <subcellularLocation>
        <location evidence="1">Nucleus</location>
    </subcellularLocation>
</comment>
<dbReference type="GO" id="GO:0003723">
    <property type="term" value="F:RNA binding"/>
    <property type="evidence" value="ECO:0007669"/>
    <property type="project" value="TreeGrafter"/>
</dbReference>
<dbReference type="OrthoDB" id="191651at2759"/>
<dbReference type="AlphaFoldDB" id="A0A9N9MQ28"/>
<dbReference type="Gene3D" id="3.30.160.60">
    <property type="entry name" value="Classic Zinc Finger"/>
    <property type="match status" value="1"/>
</dbReference>
<evidence type="ECO:0000313" key="11">
    <source>
        <dbReference type="Proteomes" id="UP001152799"/>
    </source>
</evidence>
<dbReference type="Pfam" id="PF06220">
    <property type="entry name" value="zf-U1"/>
    <property type="match status" value="1"/>
</dbReference>
<dbReference type="InterPro" id="IPR003604">
    <property type="entry name" value="Matrin/U1-like-C_Znf_C2H2"/>
</dbReference>
<reference evidence="10" key="1">
    <citation type="submission" date="2022-01" db="EMBL/GenBank/DDBJ databases">
        <authorList>
            <person name="King R."/>
        </authorList>
    </citation>
    <scope>NUCLEOTIDE SEQUENCE</scope>
</reference>
<evidence type="ECO:0000256" key="1">
    <source>
        <dbReference type="ARBA" id="ARBA00004123"/>
    </source>
</evidence>
<dbReference type="PANTHER" id="PTHR13173:SF10">
    <property type="entry name" value="WW DOMAIN-BINDING PROTEIN 4"/>
    <property type="match status" value="1"/>
</dbReference>
<evidence type="ECO:0000256" key="7">
    <source>
        <dbReference type="SAM" id="MobiDB-lite"/>
    </source>
</evidence>
<dbReference type="GO" id="GO:0071011">
    <property type="term" value="C:precatalytic spliceosome"/>
    <property type="evidence" value="ECO:0007669"/>
    <property type="project" value="TreeGrafter"/>
</dbReference>
<evidence type="ECO:0000313" key="10">
    <source>
        <dbReference type="EMBL" id="CAG9764764.1"/>
    </source>
</evidence>
<evidence type="ECO:0000256" key="2">
    <source>
        <dbReference type="ARBA" id="ARBA00022723"/>
    </source>
</evidence>
<keyword evidence="4" id="KW-0862">Zinc</keyword>
<evidence type="ECO:0008006" key="12">
    <source>
        <dbReference type="Google" id="ProtNLM"/>
    </source>
</evidence>
<dbReference type="CDD" id="cd00201">
    <property type="entry name" value="WW"/>
    <property type="match status" value="1"/>
</dbReference>
<feature type="compositionally biased region" description="Basic and acidic residues" evidence="7">
    <location>
        <begin position="269"/>
        <end position="282"/>
    </location>
</feature>
<protein>
    <recommendedName>
        <fullName evidence="12">WW domain-binding protein 4</fullName>
    </recommendedName>
</protein>
<dbReference type="PROSITE" id="PS50020">
    <property type="entry name" value="WW_DOMAIN_2"/>
    <property type="match status" value="1"/>
</dbReference>
<dbReference type="EMBL" id="OU892278">
    <property type="protein sequence ID" value="CAG9764764.1"/>
    <property type="molecule type" value="Genomic_DNA"/>
</dbReference>
<organism evidence="10 11">
    <name type="scientific">Ceutorhynchus assimilis</name>
    <name type="common">cabbage seed weevil</name>
    <dbReference type="NCBI Taxonomy" id="467358"/>
    <lineage>
        <taxon>Eukaryota</taxon>
        <taxon>Metazoa</taxon>
        <taxon>Ecdysozoa</taxon>
        <taxon>Arthropoda</taxon>
        <taxon>Hexapoda</taxon>
        <taxon>Insecta</taxon>
        <taxon>Pterygota</taxon>
        <taxon>Neoptera</taxon>
        <taxon>Endopterygota</taxon>
        <taxon>Coleoptera</taxon>
        <taxon>Polyphaga</taxon>
        <taxon>Cucujiformia</taxon>
        <taxon>Curculionidae</taxon>
        <taxon>Ceutorhynchinae</taxon>
        <taxon>Ceutorhynchus</taxon>
    </lineage>
</organism>
<dbReference type="InterPro" id="IPR000690">
    <property type="entry name" value="Matrin/U1-C_Znf_C2H2"/>
</dbReference>
<dbReference type="InterPro" id="IPR013085">
    <property type="entry name" value="U1-CZ_Znf_C2H2"/>
</dbReference>
<dbReference type="GO" id="GO:0008270">
    <property type="term" value="F:zinc ion binding"/>
    <property type="evidence" value="ECO:0007669"/>
    <property type="project" value="UniProtKB-KW"/>
</dbReference>
<keyword evidence="5" id="KW-0539">Nucleus</keyword>
<evidence type="ECO:0000259" key="8">
    <source>
        <dbReference type="PROSITE" id="PS50020"/>
    </source>
</evidence>
<evidence type="ECO:0000256" key="4">
    <source>
        <dbReference type="ARBA" id="ARBA00022833"/>
    </source>
</evidence>
<dbReference type="SUPFAM" id="SSF57667">
    <property type="entry name" value="beta-beta-alpha zinc fingers"/>
    <property type="match status" value="1"/>
</dbReference>
<dbReference type="SUPFAM" id="SSF51045">
    <property type="entry name" value="WW domain"/>
    <property type="match status" value="1"/>
</dbReference>
<dbReference type="GO" id="GO:0000398">
    <property type="term" value="P:mRNA splicing, via spliceosome"/>
    <property type="evidence" value="ECO:0007669"/>
    <property type="project" value="InterPro"/>
</dbReference>
<evidence type="ECO:0000256" key="6">
    <source>
        <dbReference type="SAM" id="Coils"/>
    </source>
</evidence>
<proteinExistence type="predicted"/>
<evidence type="ECO:0000256" key="5">
    <source>
        <dbReference type="ARBA" id="ARBA00023242"/>
    </source>
</evidence>
<evidence type="ECO:0000259" key="9">
    <source>
        <dbReference type="PROSITE" id="PS50171"/>
    </source>
</evidence>
<evidence type="ECO:0000256" key="3">
    <source>
        <dbReference type="ARBA" id="ARBA00022771"/>
    </source>
</evidence>
<dbReference type="InterPro" id="IPR036020">
    <property type="entry name" value="WW_dom_sf"/>
</dbReference>
<feature type="domain" description="Matrin-type" evidence="9">
    <location>
        <begin position="11"/>
        <end position="42"/>
    </location>
</feature>
<dbReference type="InterPro" id="IPR036236">
    <property type="entry name" value="Znf_C2H2_sf"/>
</dbReference>
<name>A0A9N9MQ28_9CUCU</name>
<keyword evidence="3" id="KW-0863">Zinc-finger</keyword>
<keyword evidence="6" id="KW-0175">Coiled coil</keyword>
<dbReference type="Proteomes" id="UP001152799">
    <property type="component" value="Chromosome 2"/>
</dbReference>
<feature type="domain" description="WW" evidence="8">
    <location>
        <begin position="113"/>
        <end position="140"/>
    </location>
</feature>
<feature type="coiled-coil region" evidence="6">
    <location>
        <begin position="172"/>
        <end position="202"/>
    </location>
</feature>
<dbReference type="SMART" id="SM00451">
    <property type="entry name" value="ZnF_U1"/>
    <property type="match status" value="1"/>
</dbReference>
<dbReference type="InterPro" id="IPR040023">
    <property type="entry name" value="WBP4"/>
</dbReference>
<feature type="region of interest" description="Disordered" evidence="7">
    <location>
        <begin position="269"/>
        <end position="302"/>
    </location>
</feature>
<accession>A0A9N9MQ28</accession>
<sequence>MADYWKSQDRKYCDFCKCWIADNKPSRDFHENGKKHKDNVKKRLKNITKDSAKAFRETLKVDAAIKAMENAGMEAYRRDVERNATADLTSIAINKKLKEDNLAIASGSSEKVWHEAVTKDGKSYYWNTDTNATVWTAPPEGYLSLKEQKENQNKHLAKKYREVEIYNRTEALVQAQEQHQAKEEERSRLEREKLKARRVKDDTPPPVYAPLIEPGKTDPYGKWHTVQVAATEVDLQLPQQDFYYPECPVVVEPEPQVREFKEKIVERLDLDDESSSKGESSFKKRKILGGAKRNTRQRLDDD</sequence>
<dbReference type="PROSITE" id="PS50171">
    <property type="entry name" value="ZF_MATRIN"/>
    <property type="match status" value="1"/>
</dbReference>